<sequence length="121" mass="13580">MYGKQKSATHETDCADSDMAQVRTEGDLLCVQLVTGPSHAWLGVKFGDACEEPMVVKRPPRGNCNHGEIDQRQLVETITSVVESQCLHVERIEYVANDSPDYFLYAYCAHLLAQHAKQKQE</sequence>
<keyword evidence="2" id="KW-1185">Reference proteome</keyword>
<dbReference type="KEGG" id="chya:V22_30670"/>
<dbReference type="Proteomes" id="UP000319976">
    <property type="component" value="Chromosome"/>
</dbReference>
<dbReference type="EMBL" id="CP036316">
    <property type="protein sequence ID" value="QDT65805.1"/>
    <property type="molecule type" value="Genomic_DNA"/>
</dbReference>
<evidence type="ECO:0000313" key="2">
    <source>
        <dbReference type="Proteomes" id="UP000319976"/>
    </source>
</evidence>
<dbReference type="AlphaFoldDB" id="A0A517TBQ5"/>
<accession>A0A517TBQ5</accession>
<evidence type="ECO:0000313" key="1">
    <source>
        <dbReference type="EMBL" id="QDT65805.1"/>
    </source>
</evidence>
<name>A0A517TBQ5_9PLAN</name>
<protein>
    <submittedName>
        <fullName evidence="1">Uncharacterized protein</fullName>
    </submittedName>
</protein>
<reference evidence="1 2" key="1">
    <citation type="submission" date="2019-02" db="EMBL/GenBank/DDBJ databases">
        <title>Deep-cultivation of Planctomycetes and their phenomic and genomic characterization uncovers novel biology.</title>
        <authorList>
            <person name="Wiegand S."/>
            <person name="Jogler M."/>
            <person name="Boedeker C."/>
            <person name="Pinto D."/>
            <person name="Vollmers J."/>
            <person name="Rivas-Marin E."/>
            <person name="Kohn T."/>
            <person name="Peeters S.H."/>
            <person name="Heuer A."/>
            <person name="Rast P."/>
            <person name="Oberbeckmann S."/>
            <person name="Bunk B."/>
            <person name="Jeske O."/>
            <person name="Meyerdierks A."/>
            <person name="Storesund J.E."/>
            <person name="Kallscheuer N."/>
            <person name="Luecker S."/>
            <person name="Lage O.M."/>
            <person name="Pohl T."/>
            <person name="Merkel B.J."/>
            <person name="Hornburger P."/>
            <person name="Mueller R.-W."/>
            <person name="Bruemmer F."/>
            <person name="Labrenz M."/>
            <person name="Spormann A.M."/>
            <person name="Op den Camp H."/>
            <person name="Overmann J."/>
            <person name="Amann R."/>
            <person name="Jetten M.S.M."/>
            <person name="Mascher T."/>
            <person name="Medema M.H."/>
            <person name="Devos D.P."/>
            <person name="Kaster A.-K."/>
            <person name="Ovreas L."/>
            <person name="Rohde M."/>
            <person name="Galperin M.Y."/>
            <person name="Jogler C."/>
        </authorList>
    </citation>
    <scope>NUCLEOTIDE SEQUENCE [LARGE SCALE GENOMIC DNA]</scope>
    <source>
        <strain evidence="1 2">V22</strain>
    </source>
</reference>
<proteinExistence type="predicted"/>
<organism evidence="1 2">
    <name type="scientific">Calycomorphotria hydatis</name>
    <dbReference type="NCBI Taxonomy" id="2528027"/>
    <lineage>
        <taxon>Bacteria</taxon>
        <taxon>Pseudomonadati</taxon>
        <taxon>Planctomycetota</taxon>
        <taxon>Planctomycetia</taxon>
        <taxon>Planctomycetales</taxon>
        <taxon>Planctomycetaceae</taxon>
        <taxon>Calycomorphotria</taxon>
    </lineage>
</organism>
<gene>
    <name evidence="1" type="ORF">V22_30670</name>
</gene>